<dbReference type="PROSITE" id="PS50059">
    <property type="entry name" value="FKBP_PPIASE"/>
    <property type="match status" value="1"/>
</dbReference>
<dbReference type="SUPFAM" id="SSF54534">
    <property type="entry name" value="FKBP-like"/>
    <property type="match status" value="1"/>
</dbReference>
<comment type="function">
    <text evidence="8">Also involved in hydrogenase metallocenter assembly, probably by participating in the nickel insertion step. This function in hydrogenase biosynthesis requires chaperone activity and the presence of the metal-binding domain, but not PPIase activity.</text>
</comment>
<dbReference type="InterPro" id="IPR001179">
    <property type="entry name" value="PPIase_FKBP_dom"/>
</dbReference>
<keyword evidence="13" id="KW-1185">Reference proteome</keyword>
<keyword evidence="7 9" id="KW-0413">Isomerase</keyword>
<dbReference type="EMBL" id="CP054140">
    <property type="protein sequence ID" value="QQG65072.1"/>
    <property type="molecule type" value="Genomic_DNA"/>
</dbReference>
<dbReference type="EC" id="5.2.1.8" evidence="10"/>
<keyword evidence="4" id="KW-0963">Cytoplasm</keyword>
<evidence type="ECO:0000256" key="9">
    <source>
        <dbReference type="PROSITE-ProRule" id="PRU00277"/>
    </source>
</evidence>
<gene>
    <name evidence="12" type="ORF">HP555_03920</name>
</gene>
<dbReference type="InterPro" id="IPR046357">
    <property type="entry name" value="PPIase_dom_sf"/>
</dbReference>
<dbReference type="RefSeq" id="WP_199263888.1">
    <property type="nucleotide sequence ID" value="NZ_CP054140.1"/>
</dbReference>
<evidence type="ECO:0000256" key="7">
    <source>
        <dbReference type="ARBA" id="ARBA00023235"/>
    </source>
</evidence>
<evidence type="ECO:0000256" key="6">
    <source>
        <dbReference type="ARBA" id="ARBA00023186"/>
    </source>
</evidence>
<evidence type="ECO:0000256" key="5">
    <source>
        <dbReference type="ARBA" id="ARBA00023110"/>
    </source>
</evidence>
<evidence type="ECO:0000256" key="3">
    <source>
        <dbReference type="ARBA" id="ARBA00006577"/>
    </source>
</evidence>
<comment type="subcellular location">
    <subcellularLocation>
        <location evidence="2">Cytoplasm</location>
    </subcellularLocation>
</comment>
<evidence type="ECO:0000259" key="11">
    <source>
        <dbReference type="PROSITE" id="PS50059"/>
    </source>
</evidence>
<dbReference type="GO" id="GO:0042026">
    <property type="term" value="P:protein refolding"/>
    <property type="evidence" value="ECO:0007669"/>
    <property type="project" value="UniProtKB-ARBA"/>
</dbReference>
<dbReference type="GO" id="GO:0005737">
    <property type="term" value="C:cytoplasm"/>
    <property type="evidence" value="ECO:0007669"/>
    <property type="project" value="UniProtKB-SubCell"/>
</dbReference>
<evidence type="ECO:0000256" key="10">
    <source>
        <dbReference type="RuleBase" id="RU003915"/>
    </source>
</evidence>
<evidence type="ECO:0000256" key="4">
    <source>
        <dbReference type="ARBA" id="ARBA00022490"/>
    </source>
</evidence>
<sequence>MIISPGKTVTITYTLTLDNGETVDSNVGDEPLTYVQGEELLLFGLEQKLAGKKTGDSFRVSIAPEDGYGELSEDAVLDIPLEQLPEQGRKKDAIVTAVGPQGQELQGVVISISKTSATLDFNHPLAGKTLYFELTVLDVN</sequence>
<comment type="similarity">
    <text evidence="3 10">Belongs to the FKBP-type PPIase family.</text>
</comment>
<feature type="domain" description="PPIase FKBP-type" evidence="11">
    <location>
        <begin position="6"/>
        <end position="80"/>
    </location>
</feature>
<keyword evidence="6" id="KW-0143">Chaperone</keyword>
<dbReference type="Proteomes" id="UP000596092">
    <property type="component" value="Chromosome"/>
</dbReference>
<evidence type="ECO:0000313" key="12">
    <source>
        <dbReference type="EMBL" id="QQG65072.1"/>
    </source>
</evidence>
<evidence type="ECO:0000256" key="1">
    <source>
        <dbReference type="ARBA" id="ARBA00000971"/>
    </source>
</evidence>
<dbReference type="PANTHER" id="PTHR47861">
    <property type="entry name" value="FKBP-TYPE PEPTIDYL-PROLYL CIS-TRANS ISOMERASE SLYD"/>
    <property type="match status" value="1"/>
</dbReference>
<dbReference type="Gene3D" id="3.10.50.40">
    <property type="match status" value="1"/>
</dbReference>
<evidence type="ECO:0000256" key="8">
    <source>
        <dbReference type="ARBA" id="ARBA00037071"/>
    </source>
</evidence>
<reference evidence="12 13" key="1">
    <citation type="submission" date="2020-05" db="EMBL/GenBank/DDBJ databases">
        <title>Complete genome of Desulfobulbus oligotrophicus.</title>
        <authorList>
            <person name="Podar M."/>
        </authorList>
    </citation>
    <scope>NUCLEOTIDE SEQUENCE [LARGE SCALE GENOMIC DNA]</scope>
    <source>
        <strain evidence="12 13">Prop6</strain>
    </source>
</reference>
<proteinExistence type="inferred from homology"/>
<dbReference type="AlphaFoldDB" id="A0A7T5VC08"/>
<comment type="catalytic activity">
    <reaction evidence="1 9 10">
        <text>[protein]-peptidylproline (omega=180) = [protein]-peptidylproline (omega=0)</text>
        <dbReference type="Rhea" id="RHEA:16237"/>
        <dbReference type="Rhea" id="RHEA-COMP:10747"/>
        <dbReference type="Rhea" id="RHEA-COMP:10748"/>
        <dbReference type="ChEBI" id="CHEBI:83833"/>
        <dbReference type="ChEBI" id="CHEBI:83834"/>
        <dbReference type="EC" id="5.2.1.8"/>
    </reaction>
</comment>
<accession>A0A7T5VC08</accession>
<dbReference type="Pfam" id="PF00254">
    <property type="entry name" value="FKBP_C"/>
    <property type="match status" value="1"/>
</dbReference>
<keyword evidence="5 9" id="KW-0697">Rotamase</keyword>
<dbReference type="PANTHER" id="PTHR47861:SF3">
    <property type="entry name" value="FKBP-TYPE PEPTIDYL-PROLYL CIS-TRANS ISOMERASE SLYD"/>
    <property type="match status" value="1"/>
</dbReference>
<evidence type="ECO:0000313" key="13">
    <source>
        <dbReference type="Proteomes" id="UP000596092"/>
    </source>
</evidence>
<evidence type="ECO:0000256" key="2">
    <source>
        <dbReference type="ARBA" id="ARBA00004496"/>
    </source>
</evidence>
<name>A0A7T5VC08_9BACT</name>
<dbReference type="GO" id="GO:0003755">
    <property type="term" value="F:peptidyl-prolyl cis-trans isomerase activity"/>
    <property type="evidence" value="ECO:0007669"/>
    <property type="project" value="UniProtKB-UniRule"/>
</dbReference>
<organism evidence="12 13">
    <name type="scientific">Desulfobulbus oligotrophicus</name>
    <dbReference type="NCBI Taxonomy" id="1909699"/>
    <lineage>
        <taxon>Bacteria</taxon>
        <taxon>Pseudomonadati</taxon>
        <taxon>Thermodesulfobacteriota</taxon>
        <taxon>Desulfobulbia</taxon>
        <taxon>Desulfobulbales</taxon>
        <taxon>Desulfobulbaceae</taxon>
        <taxon>Desulfobulbus</taxon>
    </lineage>
</organism>
<dbReference type="KEGG" id="dog:HP555_03920"/>
<protein>
    <recommendedName>
        <fullName evidence="10">Peptidyl-prolyl cis-trans isomerase</fullName>
        <ecNumber evidence="10">5.2.1.8</ecNumber>
    </recommendedName>
</protein>